<feature type="domain" description="B30.2/SPRY" evidence="1">
    <location>
        <begin position="13"/>
        <end position="218"/>
    </location>
</feature>
<keyword evidence="2" id="KW-1185">Reference proteome</keyword>
<dbReference type="Gene3D" id="2.60.120.920">
    <property type="match status" value="1"/>
</dbReference>
<organism evidence="2 3">
    <name type="scientific">Acrobeloides nanus</name>
    <dbReference type="NCBI Taxonomy" id="290746"/>
    <lineage>
        <taxon>Eukaryota</taxon>
        <taxon>Metazoa</taxon>
        <taxon>Ecdysozoa</taxon>
        <taxon>Nematoda</taxon>
        <taxon>Chromadorea</taxon>
        <taxon>Rhabditida</taxon>
        <taxon>Tylenchina</taxon>
        <taxon>Cephalobomorpha</taxon>
        <taxon>Cephaloboidea</taxon>
        <taxon>Cephalobidae</taxon>
        <taxon>Acrobeloides</taxon>
    </lineage>
</organism>
<dbReference type="Pfam" id="PF00622">
    <property type="entry name" value="SPRY"/>
    <property type="match status" value="1"/>
</dbReference>
<dbReference type="Proteomes" id="UP000887540">
    <property type="component" value="Unplaced"/>
</dbReference>
<name>A0A914DRK6_9BILA</name>
<evidence type="ECO:0000313" key="2">
    <source>
        <dbReference type="Proteomes" id="UP000887540"/>
    </source>
</evidence>
<evidence type="ECO:0000313" key="3">
    <source>
        <dbReference type="WBParaSite" id="ACRNAN_scaffold3624.g13935.t1"/>
    </source>
</evidence>
<dbReference type="InterPro" id="IPR003877">
    <property type="entry name" value="SPRY_dom"/>
</dbReference>
<proteinExistence type="predicted"/>
<dbReference type="PROSITE" id="PS50188">
    <property type="entry name" value="B302_SPRY"/>
    <property type="match status" value="1"/>
</dbReference>
<dbReference type="InterPro" id="IPR043136">
    <property type="entry name" value="B30.2/SPRY_sf"/>
</dbReference>
<dbReference type="AlphaFoldDB" id="A0A914DRK6"/>
<dbReference type="InterPro" id="IPR001870">
    <property type="entry name" value="B30.2/SPRY"/>
</dbReference>
<evidence type="ECO:0000259" key="1">
    <source>
        <dbReference type="PROSITE" id="PS50188"/>
    </source>
</evidence>
<reference evidence="3" key="1">
    <citation type="submission" date="2022-11" db="UniProtKB">
        <authorList>
            <consortium name="WormBaseParasite"/>
        </authorList>
    </citation>
    <scope>IDENTIFICATION</scope>
</reference>
<dbReference type="SMART" id="SM00449">
    <property type="entry name" value="SPRY"/>
    <property type="match status" value="1"/>
</dbReference>
<sequence length="231" mass="25894">MEVEQDQDVDRLNDLLRGLRLHSDINRETGFPLHWNRDDCHQHIVLSDDMFTATYVGPGQTHNNASSVRANFSIDPSVGIYYFEIEVVSMGQYGYLGIGLSMKSTNLNRLPGWDFYSYGYHGNDGLVFNSSGKGDPYGPSYSNGDVVGCGIHFSRREIFFTKNGQNLGPAVTNEIMIPIENEKGEFISMEDPLADLYPTVGLMTMGGVLSANFGQKPFKYDIDTYVRNNQF</sequence>
<dbReference type="PANTHER" id="PTHR12864">
    <property type="entry name" value="RAN BINDING PROTEIN 9-RELATED"/>
    <property type="match status" value="1"/>
</dbReference>
<dbReference type="WBParaSite" id="ACRNAN_scaffold3624.g13935.t1">
    <property type="protein sequence ID" value="ACRNAN_scaffold3624.g13935.t1"/>
    <property type="gene ID" value="ACRNAN_scaffold3624.g13935"/>
</dbReference>
<accession>A0A914DRK6</accession>
<dbReference type="InterPro" id="IPR050618">
    <property type="entry name" value="Ubq-SigPath_Reg"/>
</dbReference>
<protein>
    <submittedName>
        <fullName evidence="3">B30.2/SPRY domain-containing protein</fullName>
    </submittedName>
</protein>
<dbReference type="InterPro" id="IPR013320">
    <property type="entry name" value="ConA-like_dom_sf"/>
</dbReference>
<dbReference type="SUPFAM" id="SSF49899">
    <property type="entry name" value="Concanavalin A-like lectins/glucanases"/>
    <property type="match status" value="1"/>
</dbReference>